<dbReference type="OrthoDB" id="9782977at2"/>
<comment type="caution">
    <text evidence="3">The sequence shown here is derived from an EMBL/GenBank/DDBJ whole genome shotgun (WGS) entry which is preliminary data.</text>
</comment>
<dbReference type="AlphaFoldDB" id="A0A4Q0XNZ9"/>
<dbReference type="RefSeq" id="WP_128997083.1">
    <property type="nucleotide sequence ID" value="NZ_PDKN01000010.1"/>
</dbReference>
<dbReference type="Proteomes" id="UP000290657">
    <property type="component" value="Unassembled WGS sequence"/>
</dbReference>
<dbReference type="InterPro" id="IPR008503">
    <property type="entry name" value="Asp_endopeptidase"/>
</dbReference>
<dbReference type="SUPFAM" id="SSF50630">
    <property type="entry name" value="Acid proteases"/>
    <property type="match status" value="1"/>
</dbReference>
<dbReference type="InterPro" id="IPR021109">
    <property type="entry name" value="Peptidase_aspartic_dom_sf"/>
</dbReference>
<dbReference type="PROSITE" id="PS51257">
    <property type="entry name" value="PROKAR_LIPOPROTEIN"/>
    <property type="match status" value="1"/>
</dbReference>
<accession>A0A4Q0XNZ9</accession>
<keyword evidence="1" id="KW-0175">Coiled coil</keyword>
<dbReference type="PANTHER" id="PTHR38037">
    <property type="entry name" value="ZN_PROTEASE DOMAIN-CONTAINING PROTEIN"/>
    <property type="match status" value="1"/>
</dbReference>
<protein>
    <recommendedName>
        <fullName evidence="2">Retropepsin-like aspartic endopeptidase domain-containing protein</fullName>
    </recommendedName>
</protein>
<dbReference type="Gene3D" id="2.40.70.10">
    <property type="entry name" value="Acid Proteases"/>
    <property type="match status" value="1"/>
</dbReference>
<reference evidence="3 4" key="1">
    <citation type="submission" date="2017-10" db="EMBL/GenBank/DDBJ databases">
        <title>Genomics of the genus Arcobacter.</title>
        <authorList>
            <person name="Perez-Cataluna A."/>
            <person name="Figueras M.J."/>
        </authorList>
    </citation>
    <scope>NUCLEOTIDE SEQUENCE [LARGE SCALE GENOMIC DNA]</scope>
    <source>
        <strain evidence="3 4">CECT 8987</strain>
    </source>
</reference>
<organism evidence="3 4">
    <name type="scientific">Candidatus Marinarcus aquaticus</name>
    <dbReference type="NCBI Taxonomy" id="2044504"/>
    <lineage>
        <taxon>Bacteria</taxon>
        <taxon>Pseudomonadati</taxon>
        <taxon>Campylobacterota</taxon>
        <taxon>Epsilonproteobacteria</taxon>
        <taxon>Campylobacterales</taxon>
        <taxon>Arcobacteraceae</taxon>
        <taxon>Candidatus Marinarcus</taxon>
    </lineage>
</organism>
<evidence type="ECO:0000313" key="4">
    <source>
        <dbReference type="Proteomes" id="UP000290657"/>
    </source>
</evidence>
<feature type="coiled-coil region" evidence="1">
    <location>
        <begin position="45"/>
        <end position="80"/>
    </location>
</feature>
<gene>
    <name evidence="3" type="ORF">CRV04_11925</name>
</gene>
<feature type="domain" description="Retropepsin-like aspartic endopeptidase" evidence="2">
    <location>
        <begin position="87"/>
        <end position="216"/>
    </location>
</feature>
<evidence type="ECO:0000313" key="3">
    <source>
        <dbReference type="EMBL" id="RXJ54493.1"/>
    </source>
</evidence>
<dbReference type="Pfam" id="PF05618">
    <property type="entry name" value="Zn_protease"/>
    <property type="match status" value="1"/>
</dbReference>
<name>A0A4Q0XNZ9_9BACT</name>
<proteinExistence type="predicted"/>
<sequence length="225" mass="25619">MLKYILLLALIFLTGCHSIFDTALEKKIDEQSRQTQLLLTKVAQLEAAQKENNKLISDYLSLTKNELQQNKQKKELLSQQLPTKKQVIGQIETIYLNPPKINLPARIDTGATSSSIHAINIQPFERNGKDWIKFDIVYEDKTYHVETKLIKYIKVVQSSTKTAQKRAVVELELTMGKIVQNTLFTVTDRSHMSYPVLIGRNALKDLLVVDVAKKNTLTPSNKKEP</sequence>
<evidence type="ECO:0000256" key="1">
    <source>
        <dbReference type="SAM" id="Coils"/>
    </source>
</evidence>
<evidence type="ECO:0000259" key="2">
    <source>
        <dbReference type="Pfam" id="PF05618"/>
    </source>
</evidence>
<dbReference type="EMBL" id="PDKN01000010">
    <property type="protein sequence ID" value="RXJ54493.1"/>
    <property type="molecule type" value="Genomic_DNA"/>
</dbReference>
<keyword evidence="4" id="KW-1185">Reference proteome</keyword>
<dbReference type="PANTHER" id="PTHR38037:SF2">
    <property type="entry name" value="ATP-DEPENDENT ZINC PROTEASE DOMAIN-CONTAINING PROTEIN-RELATED"/>
    <property type="match status" value="1"/>
</dbReference>